<name>A0ABV0RB14_9TELE</name>
<keyword evidence="2" id="KW-1185">Reference proteome</keyword>
<accession>A0ABV0RB14</accession>
<evidence type="ECO:0000313" key="2">
    <source>
        <dbReference type="Proteomes" id="UP001434883"/>
    </source>
</evidence>
<reference evidence="1 2" key="1">
    <citation type="submission" date="2021-06" db="EMBL/GenBank/DDBJ databases">
        <authorList>
            <person name="Palmer J.M."/>
        </authorList>
    </citation>
    <scope>NUCLEOTIDE SEQUENCE [LARGE SCALE GENOMIC DNA]</scope>
    <source>
        <strain evidence="1 2">XC_2019</strain>
        <tissue evidence="1">Muscle</tissue>
    </source>
</reference>
<comment type="caution">
    <text evidence="1">The sequence shown here is derived from an EMBL/GenBank/DDBJ whole genome shotgun (WGS) entry which is preliminary data.</text>
</comment>
<protein>
    <submittedName>
        <fullName evidence="1">Uncharacterized protein</fullName>
    </submittedName>
</protein>
<sequence>TKQQTAAAFEERILTGLDVGGHQSPSAYCAGRQLISHQPHGVLRRKTGCVISNKGHAIAFGVVSGCVGSLPEPASALVDVPVISSNKALEECNYKFSVYLRHVEVILRCYRFYLYPMSSQPLSSWWKRCMDRMSAEHCSKVKQGWLGVWV</sequence>
<dbReference type="Proteomes" id="UP001434883">
    <property type="component" value="Unassembled WGS sequence"/>
</dbReference>
<gene>
    <name evidence="1" type="ORF">XENOCAPTIV_019388</name>
</gene>
<evidence type="ECO:0000313" key="1">
    <source>
        <dbReference type="EMBL" id="MEQ2205337.1"/>
    </source>
</evidence>
<proteinExistence type="predicted"/>
<dbReference type="EMBL" id="JAHRIN010042051">
    <property type="protein sequence ID" value="MEQ2205337.1"/>
    <property type="molecule type" value="Genomic_DNA"/>
</dbReference>
<feature type="non-terminal residue" evidence="1">
    <location>
        <position position="1"/>
    </location>
</feature>
<organism evidence="1 2">
    <name type="scientific">Xenoophorus captivus</name>
    <dbReference type="NCBI Taxonomy" id="1517983"/>
    <lineage>
        <taxon>Eukaryota</taxon>
        <taxon>Metazoa</taxon>
        <taxon>Chordata</taxon>
        <taxon>Craniata</taxon>
        <taxon>Vertebrata</taxon>
        <taxon>Euteleostomi</taxon>
        <taxon>Actinopterygii</taxon>
        <taxon>Neopterygii</taxon>
        <taxon>Teleostei</taxon>
        <taxon>Neoteleostei</taxon>
        <taxon>Acanthomorphata</taxon>
        <taxon>Ovalentaria</taxon>
        <taxon>Atherinomorphae</taxon>
        <taxon>Cyprinodontiformes</taxon>
        <taxon>Goodeidae</taxon>
        <taxon>Xenoophorus</taxon>
    </lineage>
</organism>